<feature type="compositionally biased region" description="Basic residues" evidence="1">
    <location>
        <begin position="1"/>
        <end position="20"/>
    </location>
</feature>
<dbReference type="AlphaFoldDB" id="E5AR92"/>
<gene>
    <name evidence="2" type="ordered locus">RBRH_02635</name>
</gene>
<evidence type="ECO:0000313" key="3">
    <source>
        <dbReference type="Proteomes" id="UP000007437"/>
    </source>
</evidence>
<protein>
    <submittedName>
        <fullName evidence="2">Uncharacterized protein</fullName>
    </submittedName>
</protein>
<dbReference type="HOGENOM" id="CLU_2615284_0_0_4"/>
<feature type="region of interest" description="Disordered" evidence="1">
    <location>
        <begin position="1"/>
        <end position="27"/>
    </location>
</feature>
<evidence type="ECO:0000313" key="2">
    <source>
        <dbReference type="EMBL" id="CBW75124.1"/>
    </source>
</evidence>
<dbReference type="Proteomes" id="UP000007437">
    <property type="component" value="Chromosome"/>
</dbReference>
<dbReference type="KEGG" id="brh:RBRH_02635"/>
<dbReference type="EMBL" id="FR687359">
    <property type="protein sequence ID" value="CBW75124.1"/>
    <property type="molecule type" value="Genomic_DNA"/>
</dbReference>
<sequence>MTHRGAHIARALRRARRHPRGAPETAQLAARNDLDAVRARLSNYTDTKTTFETYRTVRGHWMNWGDKDPVEPPARPPR</sequence>
<reference evidence="2 3" key="1">
    <citation type="journal article" date="2011" name="J. Bacteriol.">
        <title>Complete genome sequence of Burkholderia rhizoxinica, an endosymbiont of Rhizopus microsporus.</title>
        <authorList>
            <person name="Lackner G."/>
            <person name="Moebius N."/>
            <person name="Partida-Martinez L."/>
            <person name="Hertweck C."/>
        </authorList>
    </citation>
    <scope>NUCLEOTIDE SEQUENCE [LARGE SCALE GENOMIC DNA]</scope>
    <source>
        <strain evidence="3">DSM 19002 / CIP 109453 / HKI 454</strain>
    </source>
</reference>
<dbReference type="RefSeq" id="WP_013435353.1">
    <property type="nucleotide sequence ID" value="NC_014722.1"/>
</dbReference>
<organism evidence="2 3">
    <name type="scientific">Mycetohabitans rhizoxinica (strain DSM 19002 / CIP 109453 / HKI 454)</name>
    <name type="common">Paraburkholderia rhizoxinica</name>
    <dbReference type="NCBI Taxonomy" id="882378"/>
    <lineage>
        <taxon>Bacteria</taxon>
        <taxon>Pseudomonadati</taxon>
        <taxon>Pseudomonadota</taxon>
        <taxon>Betaproteobacteria</taxon>
        <taxon>Burkholderiales</taxon>
        <taxon>Burkholderiaceae</taxon>
        <taxon>Mycetohabitans</taxon>
    </lineage>
</organism>
<accession>E5AR92</accession>
<evidence type="ECO:0000256" key="1">
    <source>
        <dbReference type="SAM" id="MobiDB-lite"/>
    </source>
</evidence>
<proteinExistence type="predicted"/>
<name>E5AR92_MYCRK</name>